<evidence type="ECO:0000313" key="2">
    <source>
        <dbReference type="Proteomes" id="UP000061660"/>
    </source>
</evidence>
<organism evidence="1 2">
    <name type="scientific">Paenibacillus naphthalenovorans</name>
    <dbReference type="NCBI Taxonomy" id="162209"/>
    <lineage>
        <taxon>Bacteria</taxon>
        <taxon>Bacillati</taxon>
        <taxon>Bacillota</taxon>
        <taxon>Bacilli</taxon>
        <taxon>Bacillales</taxon>
        <taxon>Paenibacillaceae</taxon>
        <taxon>Paenibacillus</taxon>
    </lineage>
</organism>
<name>A0A0U2M743_9BACL</name>
<gene>
    <name evidence="1" type="ORF">IJ22_35660</name>
</gene>
<proteinExistence type="predicted"/>
<dbReference type="InterPro" id="IPR036291">
    <property type="entry name" value="NAD(P)-bd_dom_sf"/>
</dbReference>
<evidence type="ECO:0000313" key="1">
    <source>
        <dbReference type="EMBL" id="ALS23904.1"/>
    </source>
</evidence>
<dbReference type="SUPFAM" id="SSF51735">
    <property type="entry name" value="NAD(P)-binding Rossmann-fold domains"/>
    <property type="match status" value="1"/>
</dbReference>
<keyword evidence="2" id="KW-1185">Reference proteome</keyword>
<protein>
    <submittedName>
        <fullName evidence="1">NAD(P)-binding domain-containing protein</fullName>
    </submittedName>
</protein>
<sequence length="74" mass="7788">MDLGLKGKIGFGTSKYDSVHTIRAGVHAFAKSLATELAGDGILVNTVAPGRIMTDRTAELDRIKAEDGGMIKSL</sequence>
<dbReference type="EMBL" id="CP013652">
    <property type="protein sequence ID" value="ALS23904.1"/>
    <property type="molecule type" value="Genomic_DNA"/>
</dbReference>
<dbReference type="KEGG" id="pnp:IJ22_35660"/>
<dbReference type="Proteomes" id="UP000061660">
    <property type="component" value="Chromosome"/>
</dbReference>
<reference evidence="2" key="1">
    <citation type="submission" date="2015-12" db="EMBL/GenBank/DDBJ databases">
        <title>Complete genome sequences of two moderately thermophilic Paenibacillus species.</title>
        <authorList>
            <person name="Butler R.III."/>
            <person name="Wang J."/>
            <person name="Stark B.C."/>
            <person name="Pombert J.-F."/>
        </authorList>
    </citation>
    <scope>NUCLEOTIDE SEQUENCE [LARGE SCALE GENOMIC DNA]</scope>
    <source>
        <strain evidence="2">32O-Y</strain>
    </source>
</reference>
<dbReference type="PATRIC" id="fig|162209.4.peg.3790"/>
<accession>A0A0U2M743</accession>
<dbReference type="InterPro" id="IPR002347">
    <property type="entry name" value="SDR_fam"/>
</dbReference>
<dbReference type="Gene3D" id="3.40.50.720">
    <property type="entry name" value="NAD(P)-binding Rossmann-like Domain"/>
    <property type="match status" value="1"/>
</dbReference>
<reference evidence="1 2" key="2">
    <citation type="journal article" date="2016" name="Genome Announc.">
        <title>Complete Genome Sequences of Two Interactive Moderate Thermophiles, Paenibacillus napthalenovorans 32O-Y and Paenibacillus sp. 32O-W.</title>
        <authorList>
            <person name="Butler R.R.III."/>
            <person name="Wang J."/>
            <person name="Stark B.C."/>
            <person name="Pombert J.F."/>
        </authorList>
    </citation>
    <scope>NUCLEOTIDE SEQUENCE [LARGE SCALE GENOMIC DNA]</scope>
    <source>
        <strain evidence="1 2">32O-Y</strain>
    </source>
</reference>
<dbReference type="PRINTS" id="PR00081">
    <property type="entry name" value="GDHRDH"/>
</dbReference>
<dbReference type="STRING" id="162209.IJ22_35660"/>
<dbReference type="AlphaFoldDB" id="A0A0U2M743"/>
<dbReference type="Pfam" id="PF13561">
    <property type="entry name" value="adh_short_C2"/>
    <property type="match status" value="1"/>
</dbReference>
<dbReference type="RefSeq" id="WP_062409716.1">
    <property type="nucleotide sequence ID" value="NZ_CP013652.1"/>
</dbReference>